<dbReference type="Gene3D" id="1.25.40.30">
    <property type="match status" value="1"/>
</dbReference>
<dbReference type="InterPro" id="IPR012331">
    <property type="entry name" value="Clathrin_H-chain_linker"/>
</dbReference>
<proteinExistence type="predicted"/>
<accession>A0A9D3LJP8</accession>
<dbReference type="Proteomes" id="UP001044222">
    <property type="component" value="Chromosome 18"/>
</dbReference>
<name>A0A9D3LJP8_ANGAN</name>
<dbReference type="SUPFAM" id="SSF48371">
    <property type="entry name" value="ARM repeat"/>
    <property type="match status" value="1"/>
</dbReference>
<reference evidence="2" key="1">
    <citation type="submission" date="2021-01" db="EMBL/GenBank/DDBJ databases">
        <title>A chromosome-scale assembly of European eel, Anguilla anguilla.</title>
        <authorList>
            <person name="Henkel C."/>
            <person name="Jong-Raadsen S.A."/>
            <person name="Dufour S."/>
            <person name="Weltzien F.-A."/>
            <person name="Palstra A.P."/>
            <person name="Pelster B."/>
            <person name="Spaink H.P."/>
            <person name="Van Den Thillart G.E."/>
            <person name="Jansen H."/>
            <person name="Zahm M."/>
            <person name="Klopp C."/>
            <person name="Cedric C."/>
            <person name="Louis A."/>
            <person name="Berthelot C."/>
            <person name="Parey E."/>
            <person name="Roest Crollius H."/>
            <person name="Montfort J."/>
            <person name="Robinson-Rechavi M."/>
            <person name="Bucao C."/>
            <person name="Bouchez O."/>
            <person name="Gislard M."/>
            <person name="Lluch J."/>
            <person name="Milhes M."/>
            <person name="Lampietro C."/>
            <person name="Lopez Roques C."/>
            <person name="Donnadieu C."/>
            <person name="Braasch I."/>
            <person name="Desvignes T."/>
            <person name="Postlethwait J."/>
            <person name="Bobe J."/>
            <person name="Guiguen Y."/>
            <person name="Dirks R."/>
        </authorList>
    </citation>
    <scope>NUCLEOTIDE SEQUENCE</scope>
    <source>
        <strain evidence="2">Tag_6206</strain>
        <tissue evidence="2">Liver</tissue>
    </source>
</reference>
<comment type="caution">
    <text evidence="2">The sequence shown here is derived from an EMBL/GenBank/DDBJ whole genome shotgun (WGS) entry which is preliminary data.</text>
</comment>
<evidence type="ECO:0000313" key="2">
    <source>
        <dbReference type="EMBL" id="KAG5831499.1"/>
    </source>
</evidence>
<organism evidence="2 3">
    <name type="scientific">Anguilla anguilla</name>
    <name type="common">European freshwater eel</name>
    <name type="synonym">Muraena anguilla</name>
    <dbReference type="NCBI Taxonomy" id="7936"/>
    <lineage>
        <taxon>Eukaryota</taxon>
        <taxon>Metazoa</taxon>
        <taxon>Chordata</taxon>
        <taxon>Craniata</taxon>
        <taxon>Vertebrata</taxon>
        <taxon>Euteleostomi</taxon>
        <taxon>Actinopterygii</taxon>
        <taxon>Neopterygii</taxon>
        <taxon>Teleostei</taxon>
        <taxon>Anguilliformes</taxon>
        <taxon>Anguillidae</taxon>
        <taxon>Anguilla</taxon>
    </lineage>
</organism>
<dbReference type="PANTHER" id="PTHR10292:SF11">
    <property type="entry name" value="CLATHRIN HEAVY CHAIN LINKER DOMAIN-CONTAINING PROTEIN 1"/>
    <property type="match status" value="1"/>
</dbReference>
<dbReference type="InterPro" id="IPR016024">
    <property type="entry name" value="ARM-type_fold"/>
</dbReference>
<gene>
    <name evidence="2" type="ORF">ANANG_G00304350</name>
</gene>
<keyword evidence="3" id="KW-1185">Reference proteome</keyword>
<sequence>MGVLPSPAAVGRYEGALPPALLYFQALMMAVPAGQRLPGEGLAVEGVRSALQNGCLEQAVHWVTQHRLTFSEALGDVLSAHAQEDAAAADSCLALAQVVYGACELHSKAAVCMSRRGFIHRAVEFIYSNKAFTKGCLTQEQMTACAVLSLGWAAPVALLMDTQSPGSCSSVPAAGLHAGLMDTQSEELVYQLLESMQGCGALEQAVRATAPTRRRGGVRSRAAAERRAGPSWRRPSAPPWRLCGGLRGSPRASSAPGPRARLQAGRRSVSSALEGRWISWASFSA</sequence>
<evidence type="ECO:0000313" key="3">
    <source>
        <dbReference type="Proteomes" id="UP001044222"/>
    </source>
</evidence>
<feature type="region of interest" description="Disordered" evidence="1">
    <location>
        <begin position="212"/>
        <end position="235"/>
    </location>
</feature>
<evidence type="ECO:0000256" key="1">
    <source>
        <dbReference type="SAM" id="MobiDB-lite"/>
    </source>
</evidence>
<dbReference type="EMBL" id="JAFIRN010000018">
    <property type="protein sequence ID" value="KAG5831499.1"/>
    <property type="molecule type" value="Genomic_DNA"/>
</dbReference>
<protein>
    <submittedName>
        <fullName evidence="2">Uncharacterized protein</fullName>
    </submittedName>
</protein>
<dbReference type="AlphaFoldDB" id="A0A9D3LJP8"/>
<dbReference type="PANTHER" id="PTHR10292">
    <property type="entry name" value="CLATHRIN HEAVY CHAIN RELATED"/>
    <property type="match status" value="1"/>
</dbReference>